<proteinExistence type="predicted"/>
<sequence length="53" mass="6272">MYDSICERTSIAKKRSRIEMVQIKIKFTKDLLELGIYSTEEVKEMIVAQFEDN</sequence>
<evidence type="ECO:0000313" key="2">
    <source>
        <dbReference type="Proteomes" id="UP000018721"/>
    </source>
</evidence>
<protein>
    <submittedName>
        <fullName evidence="1">Uncharacterized protein</fullName>
    </submittedName>
</protein>
<gene>
    <name evidence="1" type="ORF">F443_21582</name>
</gene>
<dbReference type="HOGENOM" id="CLU_3072866_0_0_1"/>
<comment type="caution">
    <text evidence="1">The sequence shown here is derived from an EMBL/GenBank/DDBJ whole genome shotgun (WGS) entry which is preliminary data.</text>
</comment>
<keyword evidence="2" id="KW-1185">Reference proteome</keyword>
<dbReference type="EMBL" id="ANIZ01003769">
    <property type="protein sequence ID" value="ETI31456.1"/>
    <property type="molecule type" value="Genomic_DNA"/>
</dbReference>
<name>V9DXS1_PHYNI</name>
<dbReference type="Proteomes" id="UP000018721">
    <property type="component" value="Unassembled WGS sequence"/>
</dbReference>
<evidence type="ECO:0000313" key="1">
    <source>
        <dbReference type="EMBL" id="ETI31456.1"/>
    </source>
</evidence>
<organism evidence="1 2">
    <name type="scientific">Phytophthora nicotianae P1569</name>
    <dbReference type="NCBI Taxonomy" id="1317065"/>
    <lineage>
        <taxon>Eukaryota</taxon>
        <taxon>Sar</taxon>
        <taxon>Stramenopiles</taxon>
        <taxon>Oomycota</taxon>
        <taxon>Peronosporomycetes</taxon>
        <taxon>Peronosporales</taxon>
        <taxon>Peronosporaceae</taxon>
        <taxon>Phytophthora</taxon>
    </lineage>
</organism>
<dbReference type="AlphaFoldDB" id="V9DXS1"/>
<accession>V9DXS1</accession>
<reference evidence="1 2" key="1">
    <citation type="submission" date="2013-11" db="EMBL/GenBank/DDBJ databases">
        <title>The Genome Sequence of Phytophthora parasitica P1569.</title>
        <authorList>
            <consortium name="The Broad Institute Genomics Platform"/>
            <person name="Russ C."/>
            <person name="Tyler B."/>
            <person name="Panabieres F."/>
            <person name="Shan W."/>
            <person name="Tripathy S."/>
            <person name="Grunwald N."/>
            <person name="Machado M."/>
            <person name="Johnson C.S."/>
            <person name="Arredondo F."/>
            <person name="Hong C."/>
            <person name="Coffey M."/>
            <person name="Young S.K."/>
            <person name="Zeng Q."/>
            <person name="Gargeya S."/>
            <person name="Fitzgerald M."/>
            <person name="Abouelleil A."/>
            <person name="Alvarado L."/>
            <person name="Chapman S.B."/>
            <person name="Gainer-Dewar J."/>
            <person name="Goldberg J."/>
            <person name="Griggs A."/>
            <person name="Gujja S."/>
            <person name="Hansen M."/>
            <person name="Howarth C."/>
            <person name="Imamovic A."/>
            <person name="Ireland A."/>
            <person name="Larimer J."/>
            <person name="McCowan C."/>
            <person name="Murphy C."/>
            <person name="Pearson M."/>
            <person name="Poon T.W."/>
            <person name="Priest M."/>
            <person name="Roberts A."/>
            <person name="Saif S."/>
            <person name="Shea T."/>
            <person name="Sykes S."/>
            <person name="Wortman J."/>
            <person name="Nusbaum C."/>
            <person name="Birren B."/>
        </authorList>
    </citation>
    <scope>NUCLEOTIDE SEQUENCE [LARGE SCALE GENOMIC DNA]</scope>
    <source>
        <strain evidence="1 2">P1569</strain>
    </source>
</reference>
<dbReference type="OrthoDB" id="129012at2759"/>